<keyword evidence="3" id="KW-1185">Reference proteome</keyword>
<feature type="region of interest" description="Disordered" evidence="1">
    <location>
        <begin position="1"/>
        <end position="40"/>
    </location>
</feature>
<evidence type="ECO:0000313" key="3">
    <source>
        <dbReference type="Proteomes" id="UP001291623"/>
    </source>
</evidence>
<organism evidence="2 3">
    <name type="scientific">Anisodus tanguticus</name>
    <dbReference type="NCBI Taxonomy" id="243964"/>
    <lineage>
        <taxon>Eukaryota</taxon>
        <taxon>Viridiplantae</taxon>
        <taxon>Streptophyta</taxon>
        <taxon>Embryophyta</taxon>
        <taxon>Tracheophyta</taxon>
        <taxon>Spermatophyta</taxon>
        <taxon>Magnoliopsida</taxon>
        <taxon>eudicotyledons</taxon>
        <taxon>Gunneridae</taxon>
        <taxon>Pentapetalae</taxon>
        <taxon>asterids</taxon>
        <taxon>lamiids</taxon>
        <taxon>Solanales</taxon>
        <taxon>Solanaceae</taxon>
        <taxon>Solanoideae</taxon>
        <taxon>Hyoscyameae</taxon>
        <taxon>Anisodus</taxon>
    </lineage>
</organism>
<reference evidence="2" key="1">
    <citation type="submission" date="2023-12" db="EMBL/GenBank/DDBJ databases">
        <title>Genome assembly of Anisodus tanguticus.</title>
        <authorList>
            <person name="Wang Y.-J."/>
        </authorList>
    </citation>
    <scope>NUCLEOTIDE SEQUENCE</scope>
    <source>
        <strain evidence="2">KB-2021</strain>
        <tissue evidence="2">Leaf</tissue>
    </source>
</reference>
<evidence type="ECO:0000313" key="2">
    <source>
        <dbReference type="EMBL" id="KAK4360663.1"/>
    </source>
</evidence>
<dbReference type="Proteomes" id="UP001291623">
    <property type="component" value="Unassembled WGS sequence"/>
</dbReference>
<dbReference type="AlphaFoldDB" id="A0AAE1S0V5"/>
<proteinExistence type="predicted"/>
<gene>
    <name evidence="2" type="ORF">RND71_019615</name>
</gene>
<protein>
    <submittedName>
        <fullName evidence="2">Uncharacterized protein</fullName>
    </submittedName>
</protein>
<accession>A0AAE1S0V5</accession>
<dbReference type="EMBL" id="JAVYJV010000010">
    <property type="protein sequence ID" value="KAK4360663.1"/>
    <property type="molecule type" value="Genomic_DNA"/>
</dbReference>
<name>A0AAE1S0V5_9SOLA</name>
<sequence length="75" mass="7924">MAADGSDDENVTKKRKSAVESQDIPCESIPGTGPETVPAIPDAVDNTKVGDFISRWILTINQILTATPTAILLVS</sequence>
<comment type="caution">
    <text evidence="2">The sequence shown here is derived from an EMBL/GenBank/DDBJ whole genome shotgun (WGS) entry which is preliminary data.</text>
</comment>
<evidence type="ECO:0000256" key="1">
    <source>
        <dbReference type="SAM" id="MobiDB-lite"/>
    </source>
</evidence>